<keyword evidence="2" id="KW-1015">Disulfide bond</keyword>
<evidence type="ECO:0000313" key="5">
    <source>
        <dbReference type="EMBL" id="KAH1178859.1"/>
    </source>
</evidence>
<dbReference type="InterPro" id="IPR055304">
    <property type="entry name" value="CHCHD2/10-like"/>
</dbReference>
<feature type="compositionally biased region" description="Low complexity" evidence="3">
    <location>
        <begin position="133"/>
        <end position="144"/>
    </location>
</feature>
<feature type="compositionally biased region" description="Pro residues" evidence="3">
    <location>
        <begin position="145"/>
        <end position="159"/>
    </location>
</feature>
<dbReference type="PANTHER" id="PTHR13523">
    <property type="entry name" value="COILED-COIL-HELIX-COILED-COIL-HELIX DOMAIN CONTAINING 2/NUR77"/>
    <property type="match status" value="1"/>
</dbReference>
<keyword evidence="6" id="KW-1185">Reference proteome</keyword>
<dbReference type="Pfam" id="PF10195">
    <property type="entry name" value="Phospho_p8"/>
    <property type="match status" value="1"/>
</dbReference>
<name>A0A9D4B366_9SAUR</name>
<dbReference type="GO" id="GO:0043565">
    <property type="term" value="F:sequence-specific DNA binding"/>
    <property type="evidence" value="ECO:0007669"/>
    <property type="project" value="TreeGrafter"/>
</dbReference>
<dbReference type="GO" id="GO:0007005">
    <property type="term" value="P:mitochondrion organization"/>
    <property type="evidence" value="ECO:0007669"/>
    <property type="project" value="InterPro"/>
</dbReference>
<evidence type="ECO:0000313" key="6">
    <source>
        <dbReference type="Proteomes" id="UP000827986"/>
    </source>
</evidence>
<feature type="compositionally biased region" description="Low complexity" evidence="3">
    <location>
        <begin position="1"/>
        <end position="16"/>
    </location>
</feature>
<feature type="domain" description="CHCH" evidence="4">
    <location>
        <begin position="237"/>
        <end position="269"/>
    </location>
</feature>
<dbReference type="PANTHER" id="PTHR13523:SF3">
    <property type="entry name" value="COILED-COIL-HELIX-COILED-COIL-HELIX DOMAIN-CONTAINING PROTEIN 2-RELATED"/>
    <property type="match status" value="1"/>
</dbReference>
<comment type="similarity">
    <text evidence="1">Belongs to the NUPR family.</text>
</comment>
<dbReference type="Proteomes" id="UP000827986">
    <property type="component" value="Unassembled WGS sequence"/>
</dbReference>
<dbReference type="Pfam" id="PF06747">
    <property type="entry name" value="CHCH"/>
    <property type="match status" value="1"/>
</dbReference>
<dbReference type="GO" id="GO:0045944">
    <property type="term" value="P:positive regulation of transcription by RNA polymerase II"/>
    <property type="evidence" value="ECO:0007669"/>
    <property type="project" value="TreeGrafter"/>
</dbReference>
<feature type="region of interest" description="Disordered" evidence="3">
    <location>
        <begin position="1"/>
        <end position="168"/>
    </location>
</feature>
<feature type="compositionally biased region" description="Low complexity" evidence="3">
    <location>
        <begin position="37"/>
        <end position="51"/>
    </location>
</feature>
<gene>
    <name evidence="5" type="ORF">KIL84_000190</name>
</gene>
<dbReference type="InterPro" id="IPR018792">
    <property type="entry name" value="NUPR1-like"/>
</dbReference>
<dbReference type="GO" id="GO:0005634">
    <property type="term" value="C:nucleus"/>
    <property type="evidence" value="ECO:0007669"/>
    <property type="project" value="TreeGrafter"/>
</dbReference>
<sequence>MGRRSGVSSPPGGRDSAPTEPGSAGMREPGAREERAGLGAARPRKAAPPGAEEAEARYDPYEWYNVREWSGPRGPGSGGKGRSRRERELRTNRHLPAGHERKIAQKLRNSQAKRRRREQRGPRSTRAGRRSARASYAHAPQMRAAPPPPAARAPVPAPAPASAVASPAPRQPGLMAQMATTAAGVAVGSAVGHTLGHAMTGGFGGGSSSEAERPDITYQEPQAAQPAYQQQSQYPACQYEMKQFLECAQNQSDLKLCEGFSEVLKQCRFANGLS</sequence>
<evidence type="ECO:0000256" key="2">
    <source>
        <dbReference type="ARBA" id="ARBA00023157"/>
    </source>
</evidence>
<dbReference type="AlphaFoldDB" id="A0A9D4B366"/>
<feature type="compositionally biased region" description="Basic and acidic residues" evidence="3">
    <location>
        <begin position="85"/>
        <end position="103"/>
    </location>
</feature>
<dbReference type="InterPro" id="IPR010625">
    <property type="entry name" value="CHCH"/>
</dbReference>
<dbReference type="GO" id="GO:0005739">
    <property type="term" value="C:mitochondrion"/>
    <property type="evidence" value="ECO:0007669"/>
    <property type="project" value="TreeGrafter"/>
</dbReference>
<dbReference type="PROSITE" id="PS51808">
    <property type="entry name" value="CHCH"/>
    <property type="match status" value="1"/>
</dbReference>
<accession>A0A9D4B366</accession>
<proteinExistence type="inferred from homology"/>
<reference evidence="5" key="1">
    <citation type="submission" date="2021-09" db="EMBL/GenBank/DDBJ databases">
        <title>The genome of Mauremys mutica provides insights into the evolution of semi-aquatic lifestyle.</title>
        <authorList>
            <person name="Gong S."/>
            <person name="Gao Y."/>
        </authorList>
    </citation>
    <scope>NUCLEOTIDE SEQUENCE</scope>
    <source>
        <strain evidence="5">MM-2020</strain>
        <tissue evidence="5">Muscle</tissue>
    </source>
</reference>
<organism evidence="5 6">
    <name type="scientific">Mauremys mutica</name>
    <name type="common">yellowpond turtle</name>
    <dbReference type="NCBI Taxonomy" id="74926"/>
    <lineage>
        <taxon>Eukaryota</taxon>
        <taxon>Metazoa</taxon>
        <taxon>Chordata</taxon>
        <taxon>Craniata</taxon>
        <taxon>Vertebrata</taxon>
        <taxon>Euteleostomi</taxon>
        <taxon>Archelosauria</taxon>
        <taxon>Testudinata</taxon>
        <taxon>Testudines</taxon>
        <taxon>Cryptodira</taxon>
        <taxon>Durocryptodira</taxon>
        <taxon>Testudinoidea</taxon>
        <taxon>Geoemydidae</taxon>
        <taxon>Geoemydinae</taxon>
        <taxon>Mauremys</taxon>
    </lineage>
</organism>
<evidence type="ECO:0000256" key="3">
    <source>
        <dbReference type="SAM" id="MobiDB-lite"/>
    </source>
</evidence>
<evidence type="ECO:0000259" key="4">
    <source>
        <dbReference type="Pfam" id="PF06747"/>
    </source>
</evidence>
<evidence type="ECO:0000256" key="1">
    <source>
        <dbReference type="ARBA" id="ARBA00009380"/>
    </source>
</evidence>
<protein>
    <recommendedName>
        <fullName evidence="4">CHCH domain-containing protein</fullName>
    </recommendedName>
</protein>
<dbReference type="EMBL" id="JAHDVG010000473">
    <property type="protein sequence ID" value="KAH1178859.1"/>
    <property type="molecule type" value="Genomic_DNA"/>
</dbReference>
<comment type="caution">
    <text evidence="5">The sequence shown here is derived from an EMBL/GenBank/DDBJ whole genome shotgun (WGS) entry which is preliminary data.</text>
</comment>